<keyword evidence="2" id="KW-1185">Reference proteome</keyword>
<name>A0ACB8XEA0_ARCLA</name>
<organism evidence="1 2">
    <name type="scientific">Arctium lappa</name>
    <name type="common">Greater burdock</name>
    <name type="synonym">Lappa major</name>
    <dbReference type="NCBI Taxonomy" id="4217"/>
    <lineage>
        <taxon>Eukaryota</taxon>
        <taxon>Viridiplantae</taxon>
        <taxon>Streptophyta</taxon>
        <taxon>Embryophyta</taxon>
        <taxon>Tracheophyta</taxon>
        <taxon>Spermatophyta</taxon>
        <taxon>Magnoliopsida</taxon>
        <taxon>eudicotyledons</taxon>
        <taxon>Gunneridae</taxon>
        <taxon>Pentapetalae</taxon>
        <taxon>asterids</taxon>
        <taxon>campanulids</taxon>
        <taxon>Asterales</taxon>
        <taxon>Asteraceae</taxon>
        <taxon>Carduoideae</taxon>
        <taxon>Cardueae</taxon>
        <taxon>Arctiinae</taxon>
        <taxon>Arctium</taxon>
    </lineage>
</organism>
<evidence type="ECO:0000313" key="1">
    <source>
        <dbReference type="EMBL" id="KAI3665444.1"/>
    </source>
</evidence>
<dbReference type="Proteomes" id="UP001055879">
    <property type="component" value="Linkage Group LG18"/>
</dbReference>
<sequence>MSPAAVAIFINPPSIFNQFHCIHRKPLFPNTPFRTLKQTAIFHRKSIRVKKPMAAESIETGIGGDERITPAVSAFEQEVLIDNGGVSFHQTPGGLHTILNRLSRWVVAATFGGVLFLRHDAVALWAAMGSVLNVILSITLKEILKQERPAPDVSSGHGMPSSHAQSIFFATVFVILSVVEWRGFNGVTAFVSVLVVALGSYFSWLRVLLRYHTTSQVVVGAIVGSIFSLLWFWAWEAMVHKAYNSSLWVRVLVIVGATCFCLGFISHVFQHWIKREH</sequence>
<reference evidence="1 2" key="2">
    <citation type="journal article" date="2022" name="Mol. Ecol. Resour.">
        <title>The genomes of chicory, endive, great burdock and yacon provide insights into Asteraceae paleo-polyploidization history and plant inulin production.</title>
        <authorList>
            <person name="Fan W."/>
            <person name="Wang S."/>
            <person name="Wang H."/>
            <person name="Wang A."/>
            <person name="Jiang F."/>
            <person name="Liu H."/>
            <person name="Zhao H."/>
            <person name="Xu D."/>
            <person name="Zhang Y."/>
        </authorList>
    </citation>
    <scope>NUCLEOTIDE SEQUENCE [LARGE SCALE GENOMIC DNA]</scope>
    <source>
        <strain evidence="2">cv. Niubang</strain>
    </source>
</reference>
<reference evidence="2" key="1">
    <citation type="journal article" date="2022" name="Mol. Ecol. Resour.">
        <title>The genomes of chicory, endive, great burdock and yacon provide insights into Asteraceae palaeo-polyploidization history and plant inulin production.</title>
        <authorList>
            <person name="Fan W."/>
            <person name="Wang S."/>
            <person name="Wang H."/>
            <person name="Wang A."/>
            <person name="Jiang F."/>
            <person name="Liu H."/>
            <person name="Zhao H."/>
            <person name="Xu D."/>
            <person name="Zhang Y."/>
        </authorList>
    </citation>
    <scope>NUCLEOTIDE SEQUENCE [LARGE SCALE GENOMIC DNA]</scope>
    <source>
        <strain evidence="2">cv. Niubang</strain>
    </source>
</reference>
<evidence type="ECO:0000313" key="2">
    <source>
        <dbReference type="Proteomes" id="UP001055879"/>
    </source>
</evidence>
<proteinExistence type="predicted"/>
<accession>A0ACB8XEA0</accession>
<dbReference type="EMBL" id="CM042064">
    <property type="protein sequence ID" value="KAI3665444.1"/>
    <property type="molecule type" value="Genomic_DNA"/>
</dbReference>
<comment type="caution">
    <text evidence="1">The sequence shown here is derived from an EMBL/GenBank/DDBJ whole genome shotgun (WGS) entry which is preliminary data.</text>
</comment>
<protein>
    <submittedName>
        <fullName evidence="1">Uncharacterized protein</fullName>
    </submittedName>
</protein>
<gene>
    <name evidence="1" type="ORF">L6452_44071</name>
</gene>